<dbReference type="InterPro" id="IPR013767">
    <property type="entry name" value="PAS_fold"/>
</dbReference>
<dbReference type="NCBIfam" id="TIGR00229">
    <property type="entry name" value="sensory_box"/>
    <property type="match status" value="2"/>
</dbReference>
<feature type="domain" description="PAS" evidence="9">
    <location>
        <begin position="817"/>
        <end position="862"/>
    </location>
</feature>
<keyword evidence="3" id="KW-0547">Nucleotide-binding</keyword>
<gene>
    <name evidence="11" type="ORF">GALL_12300</name>
</gene>
<dbReference type="Gene3D" id="3.40.50.2300">
    <property type="match status" value="1"/>
</dbReference>
<dbReference type="InterPro" id="IPR001610">
    <property type="entry name" value="PAC"/>
</dbReference>
<dbReference type="PROSITE" id="PS50109">
    <property type="entry name" value="HIS_KIN"/>
    <property type="match status" value="1"/>
</dbReference>
<dbReference type="InterPro" id="IPR001789">
    <property type="entry name" value="Sig_transdc_resp-reg_receiver"/>
</dbReference>
<dbReference type="InterPro" id="IPR005467">
    <property type="entry name" value="His_kinase_dom"/>
</dbReference>
<feature type="domain" description="Response regulatory" evidence="8">
    <location>
        <begin position="1327"/>
        <end position="1443"/>
    </location>
</feature>
<evidence type="ECO:0000259" key="9">
    <source>
        <dbReference type="PROSITE" id="PS50112"/>
    </source>
</evidence>
<dbReference type="SUPFAM" id="SSF55785">
    <property type="entry name" value="PYP-like sensor domain (PAS domain)"/>
    <property type="match status" value="2"/>
</dbReference>
<dbReference type="SMART" id="SM00086">
    <property type="entry name" value="PAC"/>
    <property type="match status" value="3"/>
</dbReference>
<accession>A0A1J5TDA3</accession>
<dbReference type="PRINTS" id="PR00344">
    <property type="entry name" value="BCTRLSENSOR"/>
</dbReference>
<dbReference type="PANTHER" id="PTHR43065:SF42">
    <property type="entry name" value="TWO-COMPONENT SENSOR PPRA"/>
    <property type="match status" value="1"/>
</dbReference>
<dbReference type="EMBL" id="MLJW01000002">
    <property type="protein sequence ID" value="OIR18887.1"/>
    <property type="molecule type" value="Genomic_DNA"/>
</dbReference>
<dbReference type="SMART" id="SM00448">
    <property type="entry name" value="REC"/>
    <property type="match status" value="1"/>
</dbReference>
<dbReference type="SMART" id="SM00388">
    <property type="entry name" value="HisKA"/>
    <property type="match status" value="1"/>
</dbReference>
<proteinExistence type="predicted"/>
<evidence type="ECO:0000256" key="5">
    <source>
        <dbReference type="ARBA" id="ARBA00022840"/>
    </source>
</evidence>
<keyword evidence="4" id="KW-0418">Kinase</keyword>
<dbReference type="SUPFAM" id="SSF47384">
    <property type="entry name" value="Homodimeric domain of signal transducing histidine kinase"/>
    <property type="match status" value="1"/>
</dbReference>
<dbReference type="SUPFAM" id="SSF63829">
    <property type="entry name" value="Calcium-dependent phosphotriesterase"/>
    <property type="match status" value="1"/>
</dbReference>
<dbReference type="SMART" id="SM00091">
    <property type="entry name" value="PAS"/>
    <property type="match status" value="2"/>
</dbReference>
<evidence type="ECO:0000256" key="4">
    <source>
        <dbReference type="ARBA" id="ARBA00022777"/>
    </source>
</evidence>
<dbReference type="InterPro" id="IPR035965">
    <property type="entry name" value="PAS-like_dom_sf"/>
</dbReference>
<dbReference type="InterPro" id="IPR011041">
    <property type="entry name" value="Quinoprot_gluc/sorb_DH_b-prop"/>
</dbReference>
<dbReference type="Gene3D" id="2.60.40.10">
    <property type="entry name" value="Immunoglobulins"/>
    <property type="match status" value="1"/>
</dbReference>
<evidence type="ECO:0000256" key="3">
    <source>
        <dbReference type="ARBA" id="ARBA00022741"/>
    </source>
</evidence>
<dbReference type="SUPFAM" id="SSF50952">
    <property type="entry name" value="Soluble quinoprotein glucose dehydrogenase"/>
    <property type="match status" value="1"/>
</dbReference>
<dbReference type="Pfam" id="PF02518">
    <property type="entry name" value="HATPase_c"/>
    <property type="match status" value="1"/>
</dbReference>
<dbReference type="InterPro" id="IPR000014">
    <property type="entry name" value="PAS"/>
</dbReference>
<dbReference type="Pfam" id="PF13426">
    <property type="entry name" value="PAS_9"/>
    <property type="match status" value="1"/>
</dbReference>
<feature type="domain" description="PAC" evidence="10">
    <location>
        <begin position="1014"/>
        <end position="1066"/>
    </location>
</feature>
<evidence type="ECO:0000259" key="10">
    <source>
        <dbReference type="PROSITE" id="PS50113"/>
    </source>
</evidence>
<dbReference type="InterPro" id="IPR011006">
    <property type="entry name" value="CheY-like_superfamily"/>
</dbReference>
<reference evidence="11" key="1">
    <citation type="submission" date="2016-10" db="EMBL/GenBank/DDBJ databases">
        <title>Sequence of Gallionella enrichment culture.</title>
        <authorList>
            <person name="Poehlein A."/>
            <person name="Muehling M."/>
            <person name="Daniel R."/>
        </authorList>
    </citation>
    <scope>NUCLEOTIDE SEQUENCE</scope>
</reference>
<evidence type="ECO:0000259" key="8">
    <source>
        <dbReference type="PROSITE" id="PS50110"/>
    </source>
</evidence>
<dbReference type="Gene3D" id="3.30.565.10">
    <property type="entry name" value="Histidine kinase-like ATPase, C-terminal domain"/>
    <property type="match status" value="1"/>
</dbReference>
<dbReference type="PANTHER" id="PTHR43065">
    <property type="entry name" value="SENSOR HISTIDINE KINASE"/>
    <property type="match status" value="1"/>
</dbReference>
<dbReference type="CDD" id="cd00156">
    <property type="entry name" value="REC"/>
    <property type="match status" value="1"/>
</dbReference>
<dbReference type="SMART" id="SM00387">
    <property type="entry name" value="HATPase_c"/>
    <property type="match status" value="1"/>
</dbReference>
<evidence type="ECO:0000259" key="7">
    <source>
        <dbReference type="PROSITE" id="PS50109"/>
    </source>
</evidence>
<dbReference type="GO" id="GO:0000155">
    <property type="term" value="F:phosphorelay sensor kinase activity"/>
    <property type="evidence" value="ECO:0007669"/>
    <property type="project" value="InterPro"/>
</dbReference>
<feature type="domain" description="PAS" evidence="9">
    <location>
        <begin position="941"/>
        <end position="998"/>
    </location>
</feature>
<dbReference type="SUPFAM" id="SSF52172">
    <property type="entry name" value="CheY-like"/>
    <property type="match status" value="1"/>
</dbReference>
<dbReference type="PROSITE" id="PS50110">
    <property type="entry name" value="RESPONSE_REGULATORY"/>
    <property type="match status" value="1"/>
</dbReference>
<dbReference type="Pfam" id="PF00072">
    <property type="entry name" value="Response_reg"/>
    <property type="match status" value="1"/>
</dbReference>
<sequence>MLAALTPLLLLAGFGPARASAQPAVLPAPAPGLTENGVPDYVVRSSQSLGLSAAPVDLHQMPDGRLLAFGHAELALGDGQRWEVFRQAAGDVHVNTHAVEVASDGAIYAGVPGGFARVDLRPDGTWKFQTVAPYPADLQDRDSIALYDTQAADGRWFWSRGSGQIVEWEPGRPARIVGHVNALERFVTIAGRLFFSDGSDGRLYAWNGSRFEPQAGQPKSYVYNTYTSAVPLDRSRTLVGTIGRGLLVADGRTLRSLTVRGPLTSDFRINDLASVGDGRFVAAINNLGIVFFDASGRTVQVLDRTLDQRLARVKRLVPGADGTLWALLNEGIARVSFPSRLSYFEPLVPTALAYAEPYRYQGRLWLMSDGRAERARYDRDGRLSGFEVDSPPGYLGSMAVIDGDLLACSTTGIYRFGPDGHWLPLAEGINSAYILTRPVQTGRWLYAADNETGWIVKHDGAYSVERFADKSLGHVYDGTPDRHGAFWVELGSGRVGRILPTLPKPSVSVFGPAQGVPTGWPQIFFPDGDPRINSDSGIFAFDAAQGRFVPDKALVARIPQLKGALGRPSRDAFGRLWIAHKDHVVVVDPAHPHSATGAEGLPEGLVPIFFKAQADGVVWLHQRMRMARFDPSMPAAPAAPLRALITRIVFPSGGRFLQPGSGLGALTPADSSLTVYFCAPGAPLGKPVSFDVRLEGSGGKWLSVGSSGSAVFDHLGHGSYRLRVRPRIGSQVGAEADLAFAVPAPWFRTPVAYAGYAISGVSLVVLLMGLASYVERRGKAHLERIVQIRTNELHEMNRELGRRIKESDGRATALRISEDRYRRLSENAPDVVFRLSAGPGAAFDYINPAITPITGYTPGDFMADPELARRIAYPPGSENILDLARARSVPSGVREVTWIARDGRHLAIEIHLVPVLEPDGTLVAIEGIARNVTERKRAMEQNRTLSEAVEQSPVSVFITDPAGTIVFANPSLQKLTGYAEVELKGRSLARLRSDFVRPGQLDEIWTALTRGDRWTGQVDLRRKDGGVLHLRSTFAPLRNPDDTLRNHLALLEDITQSLEEQDRRQLLEAQLVQVQKLESLGTLAGGIAHDFNNILTGILGYCELAEFALHEGRPNAEELREIRAGGLRAKDLVSQILTFSRRGESRLAPVELSAVVVEALKLVRASTPSSIAIESEFEPGIVEADATQIHQIVVNLCTNAVDAMRGRGGRLSVGVRSIEVGPELAAEVQDLRTGPNLRLSVSDTGTGMDKATLARIFDPFFTTKRPGEGTGLGLSIVRGIVANHGAALHVSSRPGEGTRFEIYFPVSNQSLPTAGGARPPAPGMGREILVVDDEPTVASFVAASLRHHGYRTVIHHDPVRALEEFGASPSRFHGFVTDLTMPHLSGLDLIRQARTLSPGLPAIVITGFRRELDRDGSQLPTGVLVLVKPFGSTDLARTLGDLLATDGSV</sequence>
<keyword evidence="1" id="KW-0597">Phosphoprotein</keyword>
<dbReference type="Gene3D" id="3.30.450.20">
    <property type="entry name" value="PAS domain"/>
    <property type="match status" value="2"/>
</dbReference>
<feature type="domain" description="Histidine kinase" evidence="7">
    <location>
        <begin position="1086"/>
        <end position="1308"/>
    </location>
</feature>
<dbReference type="InterPro" id="IPR013783">
    <property type="entry name" value="Ig-like_fold"/>
</dbReference>
<dbReference type="InterPro" id="IPR036097">
    <property type="entry name" value="HisK_dim/P_sf"/>
</dbReference>
<dbReference type="InterPro" id="IPR003594">
    <property type="entry name" value="HATPase_dom"/>
</dbReference>
<keyword evidence="2" id="KW-0808">Transferase</keyword>
<dbReference type="CDD" id="cd00130">
    <property type="entry name" value="PAS"/>
    <property type="match status" value="1"/>
</dbReference>
<dbReference type="PROSITE" id="PS50113">
    <property type="entry name" value="PAC"/>
    <property type="match status" value="2"/>
</dbReference>
<feature type="domain" description="PAC" evidence="10">
    <location>
        <begin position="892"/>
        <end position="944"/>
    </location>
</feature>
<dbReference type="InterPro" id="IPR000700">
    <property type="entry name" value="PAS-assoc_C"/>
</dbReference>
<evidence type="ECO:0000313" key="11">
    <source>
        <dbReference type="EMBL" id="OIR18887.1"/>
    </source>
</evidence>
<dbReference type="Pfam" id="PF00989">
    <property type="entry name" value="PAS"/>
    <property type="match status" value="1"/>
</dbReference>
<keyword evidence="5" id="KW-0067">ATP-binding</keyword>
<evidence type="ECO:0000256" key="2">
    <source>
        <dbReference type="ARBA" id="ARBA00022679"/>
    </source>
</evidence>
<dbReference type="InterPro" id="IPR004358">
    <property type="entry name" value="Sig_transdc_His_kin-like_C"/>
</dbReference>
<dbReference type="PROSITE" id="PS50112">
    <property type="entry name" value="PAS"/>
    <property type="match status" value="2"/>
</dbReference>
<dbReference type="Pfam" id="PF00512">
    <property type="entry name" value="HisKA"/>
    <property type="match status" value="1"/>
</dbReference>
<dbReference type="Gene3D" id="1.10.287.130">
    <property type="match status" value="1"/>
</dbReference>
<comment type="caution">
    <text evidence="11">The sequence shown here is derived from an EMBL/GenBank/DDBJ whole genome shotgun (WGS) entry which is preliminary data.</text>
</comment>
<organism evidence="11">
    <name type="scientific">mine drainage metagenome</name>
    <dbReference type="NCBI Taxonomy" id="410659"/>
    <lineage>
        <taxon>unclassified sequences</taxon>
        <taxon>metagenomes</taxon>
        <taxon>ecological metagenomes</taxon>
    </lineage>
</organism>
<keyword evidence="6" id="KW-0902">Two-component regulatory system</keyword>
<name>A0A1J5TDA3_9ZZZZ</name>
<dbReference type="CDD" id="cd00082">
    <property type="entry name" value="HisKA"/>
    <property type="match status" value="1"/>
</dbReference>
<protein>
    <submittedName>
        <fullName evidence="11">Blue-light-activated protein</fullName>
    </submittedName>
</protein>
<dbReference type="InterPro" id="IPR003661">
    <property type="entry name" value="HisK_dim/P_dom"/>
</dbReference>
<dbReference type="SUPFAM" id="SSF55874">
    <property type="entry name" value="ATPase domain of HSP90 chaperone/DNA topoisomerase II/histidine kinase"/>
    <property type="match status" value="1"/>
</dbReference>
<evidence type="ECO:0000256" key="1">
    <source>
        <dbReference type="ARBA" id="ARBA00022553"/>
    </source>
</evidence>
<dbReference type="InterPro" id="IPR036890">
    <property type="entry name" value="HATPase_C_sf"/>
</dbReference>
<evidence type="ECO:0000256" key="6">
    <source>
        <dbReference type="ARBA" id="ARBA00023012"/>
    </source>
</evidence>